<feature type="compositionally biased region" description="Low complexity" evidence="8">
    <location>
        <begin position="797"/>
        <end position="818"/>
    </location>
</feature>
<feature type="domain" description="Calx-beta" evidence="9">
    <location>
        <begin position="1750"/>
        <end position="1855"/>
    </location>
</feature>
<dbReference type="Gene3D" id="2.60.40.2030">
    <property type="match status" value="8"/>
</dbReference>
<feature type="domain" description="Calx-beta" evidence="9">
    <location>
        <begin position="1529"/>
        <end position="1622"/>
    </location>
</feature>
<feature type="domain" description="Calx-beta" evidence="9">
    <location>
        <begin position="1984"/>
        <end position="2087"/>
    </location>
</feature>
<dbReference type="PANTHER" id="PTHR46682">
    <property type="entry name" value="ADHESION G-PROTEIN COUPLED RECEPTOR V1"/>
    <property type="match status" value="1"/>
</dbReference>
<accession>A0A2T6BHD7</accession>
<feature type="domain" description="Calx-beta" evidence="9">
    <location>
        <begin position="1867"/>
        <end position="1971"/>
    </location>
</feature>
<dbReference type="PRINTS" id="PR00313">
    <property type="entry name" value="CABNDNGRPT"/>
</dbReference>
<proteinExistence type="predicted"/>
<evidence type="ECO:0000256" key="6">
    <source>
        <dbReference type="ARBA" id="ARBA00023026"/>
    </source>
</evidence>
<dbReference type="InterPro" id="IPR001343">
    <property type="entry name" value="Hemolysn_Ca-bd"/>
</dbReference>
<dbReference type="GO" id="GO:0004930">
    <property type="term" value="F:G protein-coupled receptor activity"/>
    <property type="evidence" value="ECO:0007669"/>
    <property type="project" value="InterPro"/>
</dbReference>
<evidence type="ECO:0000259" key="9">
    <source>
        <dbReference type="SMART" id="SM00237"/>
    </source>
</evidence>
<dbReference type="GO" id="GO:0005576">
    <property type="term" value="C:extracellular region"/>
    <property type="evidence" value="ECO:0007669"/>
    <property type="project" value="InterPro"/>
</dbReference>
<dbReference type="GO" id="GO:0016020">
    <property type="term" value="C:membrane"/>
    <property type="evidence" value="ECO:0007669"/>
    <property type="project" value="UniProtKB-SubCell"/>
</dbReference>
<feature type="domain" description="Calx-beta" evidence="9">
    <location>
        <begin position="2106"/>
        <end position="2206"/>
    </location>
</feature>
<keyword evidence="11" id="KW-1185">Reference proteome</keyword>
<evidence type="ECO:0000256" key="7">
    <source>
        <dbReference type="ARBA" id="ARBA00023136"/>
    </source>
</evidence>
<sequence>MANLDNSDRVAIGTLTELEGTGADDILTISGAFRLAGTSTGLIDGGLGFDTLRISGSNLTATTISGIEQTEFETNGTTTIEADQIANLGTILLTGSASTSGGFLSLVGNSGDIADFSGLTLTGTQTLTVRTTSGFFSGDNLTVDFSGANVSSTAGIVFNGGGANETVTGTSGDDIINGSSGDDIIDGAGGNDTLNGGSGNNAVSGGAGDDELISSTTATGTLDGGAENDTIRVTGSFQNGTITGGSGTDSLFLISANLTGTTLSGLETTVLENNGTLTIGAEQVINLGAVSLSGFASTNGAFFSLLGASGDTADFSNLTIGDGEEVTVRSNSGFGTNDALTVDFSGTTVLGTGFVDYDGGNADETITGSTGDDQITGAGGNDVISGGSGDDALDGGSGNNTITAGSGNDTINSAATATGSIDAGADEDTITINSSFQNSTIDGGTGTDTLRLTSANLAGTTIAGVEATEFADNGFMTVDADQIANLGSLSLTGFAATNGGFLLVSGASGETADFSGLTIGDGQELDIRVSNFFGTGETLTSDFSAATVLGTGLIDYNGSNADETVIGSGAGDEITAAGGDDVISGGAGNDLLDGGSGDNSVLGGAGNDEITSFSTATGTLDGGADDDTITVNGSFQNSSIDGGTGTDTLRIGASSLVGTTIAGIEATEFTNNSFKTIDADQIANLGTTILTGNAATSGGFLLLSGSSGDTADLGAFIINDGQELNIRTSNFFGTNDLLTVDLSGTTVLGTGLIDLDGSSANETFIGSNAADEINAFGGDDIVAGGGGDDILDGGSGNNDVSGGAGNDTLNTTGSSTGTLDGGADDDTISITSNFQNSSIDGGTGTDTLRLSSASLVGTTIAGIEATEFTNNGFMTIDASQIGNLGTLTLTGSASSNGGFLLLSGNSGETADFSGLVLETGQELDIRSGNFFSTGDALTVDFSGATVNGTGLIDFNGSNADETITGTDARDEISGASGDDIINGGGGDDLLEGGAGNNEVFGNDGDDTLNATSSSGILDGGADDDTINVFFTFQNSSIVGGTGTDTLTLQSANIVGTTISGIESTQFLNNGFMTMDGAQVANLGAVTMSGNAVTNGAFLSLRNYDGLNIDLSNFTLGDNQLLDVRTSGATTDTVRIDFSGITTGNNVTLRFFGTSSTETVVASDSFDDFAGQFGDTISYETDTAGVTIDLRNDQVSGGIAQGDDITGFGNAIGGSGADIFVSDTGTNNFDGGDGSDIAVFQGNRADYTITVNGNTAEVVDNNGSTNGFDATVNTVDVETLRFADEDVVIIEPDLPQVSISGAPSLDEGDSGTTDFTFTVTRNGNITNPSTVDFAVSGGSADAADFAGGVLPSGTVSFAAGEMEQTITIQVAGDTEINEGNETFEVTLSNAVDSEIVGGGTAIGTIRDDDPLDRFFVDDPDAQQEGNTGDTTTFTFTVTRTGELSGTSTVDYNFNFGSVNADDFVGGVIPAGGTLTFAAGETEQTVSVDIAGDVIAENDEIIRMNLTNATDATIADSIGFASVLNDDSFEPTLTIADAGTQDEGDSGATTYNFVVTRTGDLSNPTTVDFDFNFGSVNAADFVGGTLPAPGTLTFGAGVSEQTISVQIAGDTEVESNEVIRVNLSNANNGQIADSVAFGFVTNDDTPPPTISIAAAADQNEGDAGTTDYTFTLTRSGDLTGTSSVDFAAVGGTVNADDFVGGVLPSGTLTFAAGESTADITVQIAGDTDVEANESIRLVISNPTDATLINTVAFGGVLNDDTPPPALSLGNATSANEGNTGTTDFVFEVTRTGDLSEASSATFAVQATGGVSADDFVGGVLPTGTVSFAAGESTADIIIQVAGDTDFEADEQIILRLSDPLGAVLSDDTGVATILNDDAAPLPTISISDAPAFDEGDTGSTDVTFTLTRGGDLSQASSVDFSVSGGVNGDDFVGGILPSGTVTFAVGESTASITVSVAGDTDIEGAESLAVVLSNPTNAVIIDDTGSTIVQNDDVPPPVLSIAPAATQDEGDAGATTFTFTVARTGSLSEASSVDFAASGGTVDAADFVGGVLPSGTLTFAPGQSEATISVDIAGDTDVEADEQISILLSNATGATILNGVGTATVANDDVVVVPPPTLSISDADTQSEGDAGATTFTFTVTRSGDLSDASSVTFGAVDGTVNADDFVGGVLPAGVLAFGEGQSEATITVSIAGDTDVEADEIIRLELLSAENATILDRAGVATVTNDDVAAKPEIVGTEGRDFLRGTDDGEIIRSLGGSYDRMIGGGGEDEFVFGAETNNGIRERDVIMDYEVGVDSIVLEAGTTIGSIRETSSQVVIFLDGDRDAIYVRGDGVTADNLTILSADAFEFV</sequence>
<dbReference type="SUPFAM" id="SSF141072">
    <property type="entry name" value="CalX-like"/>
    <property type="match status" value="8"/>
</dbReference>
<dbReference type="InterPro" id="IPR018511">
    <property type="entry name" value="Hemolysin-typ_Ca-bd_CS"/>
</dbReference>
<name>A0A2T6BHD7_9RHOB</name>
<evidence type="ECO:0000256" key="5">
    <source>
        <dbReference type="ARBA" id="ARBA00022837"/>
    </source>
</evidence>
<evidence type="ECO:0000256" key="8">
    <source>
        <dbReference type="SAM" id="MobiDB-lite"/>
    </source>
</evidence>
<feature type="region of interest" description="Disordered" evidence="8">
    <location>
        <begin position="792"/>
        <end position="822"/>
    </location>
</feature>
<evidence type="ECO:0000313" key="10">
    <source>
        <dbReference type="EMBL" id="PTX55456.1"/>
    </source>
</evidence>
<feature type="region of interest" description="Disordered" evidence="8">
    <location>
        <begin position="368"/>
        <end position="408"/>
    </location>
</feature>
<dbReference type="InterPro" id="IPR038081">
    <property type="entry name" value="CalX-like_sf"/>
</dbReference>
<dbReference type="PANTHER" id="PTHR46682:SF1">
    <property type="entry name" value="ADHESION G-PROTEIN COUPLED RECEPTOR V1"/>
    <property type="match status" value="1"/>
</dbReference>
<evidence type="ECO:0000256" key="1">
    <source>
        <dbReference type="ARBA" id="ARBA00004370"/>
    </source>
</evidence>
<dbReference type="PRINTS" id="PR01488">
    <property type="entry name" value="RTXTOXINA"/>
</dbReference>
<dbReference type="Gene3D" id="2.160.20.160">
    <property type="match status" value="1"/>
</dbReference>
<dbReference type="InterPro" id="IPR026919">
    <property type="entry name" value="ADGRV1"/>
</dbReference>
<keyword evidence="3" id="KW-0732">Signal</keyword>
<dbReference type="GO" id="GO:0005509">
    <property type="term" value="F:calcium ion binding"/>
    <property type="evidence" value="ECO:0007669"/>
    <property type="project" value="InterPro"/>
</dbReference>
<feature type="domain" description="Calx-beta" evidence="9">
    <location>
        <begin position="1400"/>
        <end position="1505"/>
    </location>
</feature>
<evidence type="ECO:0000256" key="4">
    <source>
        <dbReference type="ARBA" id="ARBA00022737"/>
    </source>
</evidence>
<dbReference type="InterPro" id="IPR003995">
    <property type="entry name" value="RTX_toxin_determinant-A"/>
</dbReference>
<keyword evidence="2" id="KW-0800">Toxin</keyword>
<keyword evidence="5" id="KW-0106">Calcium</keyword>
<dbReference type="OrthoDB" id="733404at2"/>
<dbReference type="Gene3D" id="2.150.10.10">
    <property type="entry name" value="Serralysin-like metalloprotease, C-terminal"/>
    <property type="match status" value="5"/>
</dbReference>
<dbReference type="GO" id="GO:0090729">
    <property type="term" value="F:toxin activity"/>
    <property type="evidence" value="ECO:0007669"/>
    <property type="project" value="UniProtKB-KW"/>
</dbReference>
<reference evidence="10 11" key="1">
    <citation type="submission" date="2018-04" db="EMBL/GenBank/DDBJ databases">
        <title>Genomic Encyclopedia of Archaeal and Bacterial Type Strains, Phase II (KMG-II): from individual species to whole genera.</title>
        <authorList>
            <person name="Goeker M."/>
        </authorList>
    </citation>
    <scope>NUCLEOTIDE SEQUENCE [LARGE SCALE GENOMIC DNA]</scope>
    <source>
        <strain evidence="10 11">DSM 100977</strain>
    </source>
</reference>
<organism evidence="10 11">
    <name type="scientific">Litoreibacter ponti</name>
    <dbReference type="NCBI Taxonomy" id="1510457"/>
    <lineage>
        <taxon>Bacteria</taxon>
        <taxon>Pseudomonadati</taxon>
        <taxon>Pseudomonadota</taxon>
        <taxon>Alphaproteobacteria</taxon>
        <taxon>Rhodobacterales</taxon>
        <taxon>Roseobacteraceae</taxon>
        <taxon>Litoreibacter</taxon>
    </lineage>
</organism>
<keyword evidence="6" id="KW-0843">Virulence</keyword>
<feature type="domain" description="Calx-beta" evidence="9">
    <location>
        <begin position="1638"/>
        <end position="1738"/>
    </location>
</feature>
<feature type="domain" description="Calx-beta" evidence="9">
    <location>
        <begin position="1285"/>
        <end position="1387"/>
    </location>
</feature>
<keyword evidence="7" id="KW-0472">Membrane</keyword>
<comment type="caution">
    <text evidence="10">The sequence shown here is derived from an EMBL/GenBank/DDBJ whole genome shotgun (WGS) entry which is preliminary data.</text>
</comment>
<feature type="compositionally biased region" description="Polar residues" evidence="8">
    <location>
        <begin position="399"/>
        <end position="408"/>
    </location>
</feature>
<evidence type="ECO:0000256" key="2">
    <source>
        <dbReference type="ARBA" id="ARBA00022656"/>
    </source>
</evidence>
<dbReference type="RefSeq" id="WP_107843741.1">
    <property type="nucleotide sequence ID" value="NZ_QBKS01000001.1"/>
</dbReference>
<dbReference type="SMART" id="SM00237">
    <property type="entry name" value="Calx_beta"/>
    <property type="match status" value="8"/>
</dbReference>
<dbReference type="Pfam" id="PF00353">
    <property type="entry name" value="HemolysinCabind"/>
    <property type="match status" value="6"/>
</dbReference>
<feature type="region of interest" description="Disordered" evidence="8">
    <location>
        <begin position="197"/>
        <end position="227"/>
    </location>
</feature>
<dbReference type="Proteomes" id="UP000243978">
    <property type="component" value="Unassembled WGS sequence"/>
</dbReference>
<protein>
    <submittedName>
        <fullName evidence="10">Calx-beta domain-containing protein</fullName>
    </submittedName>
</protein>
<gene>
    <name evidence="10" type="ORF">C8N43_0092</name>
</gene>
<dbReference type="EMBL" id="QBKS01000001">
    <property type="protein sequence ID" value="PTX55456.1"/>
    <property type="molecule type" value="Genomic_DNA"/>
</dbReference>
<dbReference type="InterPro" id="IPR003644">
    <property type="entry name" value="Calx_beta"/>
</dbReference>
<evidence type="ECO:0000313" key="11">
    <source>
        <dbReference type="Proteomes" id="UP000243978"/>
    </source>
</evidence>
<evidence type="ECO:0000256" key="3">
    <source>
        <dbReference type="ARBA" id="ARBA00022729"/>
    </source>
</evidence>
<dbReference type="InterPro" id="IPR011049">
    <property type="entry name" value="Serralysin-like_metalloprot_C"/>
</dbReference>
<dbReference type="SUPFAM" id="SSF51120">
    <property type="entry name" value="beta-Roll"/>
    <property type="match status" value="5"/>
</dbReference>
<comment type="subcellular location">
    <subcellularLocation>
        <location evidence="1">Membrane</location>
    </subcellularLocation>
</comment>
<dbReference type="Pfam" id="PF03160">
    <property type="entry name" value="Calx-beta"/>
    <property type="match status" value="8"/>
</dbReference>
<keyword evidence="4" id="KW-0677">Repeat</keyword>
<dbReference type="PROSITE" id="PS00330">
    <property type="entry name" value="HEMOLYSIN_CALCIUM"/>
    <property type="match status" value="2"/>
</dbReference>